<name>A0ABT3TEG3_9GAMM</name>
<dbReference type="RefSeq" id="WP_279243810.1">
    <property type="nucleotide sequence ID" value="NZ_SHNN01000001.1"/>
</dbReference>
<organism evidence="1 2">
    <name type="scientific">Candidatus Litorirhabdus singularis</name>
    <dbReference type="NCBI Taxonomy" id="2518993"/>
    <lineage>
        <taxon>Bacteria</taxon>
        <taxon>Pseudomonadati</taxon>
        <taxon>Pseudomonadota</taxon>
        <taxon>Gammaproteobacteria</taxon>
        <taxon>Cellvibrionales</taxon>
        <taxon>Halieaceae</taxon>
        <taxon>Candidatus Litorirhabdus</taxon>
    </lineage>
</organism>
<accession>A0ABT3TEG3</accession>
<protein>
    <submittedName>
        <fullName evidence="1">GTPase</fullName>
    </submittedName>
</protein>
<reference evidence="1" key="1">
    <citation type="submission" date="2019-02" db="EMBL/GenBank/DDBJ databases">
        <authorList>
            <person name="Li S.-H."/>
        </authorList>
    </citation>
    <scope>NUCLEOTIDE SEQUENCE</scope>
    <source>
        <strain evidence="1">IMCC14734</strain>
    </source>
</reference>
<proteinExistence type="predicted"/>
<dbReference type="EMBL" id="SHNN01000001">
    <property type="protein sequence ID" value="MCX2979817.1"/>
    <property type="molecule type" value="Genomic_DNA"/>
</dbReference>
<comment type="caution">
    <text evidence="1">The sequence shown here is derived from an EMBL/GenBank/DDBJ whole genome shotgun (WGS) entry which is preliminary data.</text>
</comment>
<keyword evidence="2" id="KW-1185">Reference proteome</keyword>
<dbReference type="Proteomes" id="UP001143362">
    <property type="component" value="Unassembled WGS sequence"/>
</dbReference>
<evidence type="ECO:0000313" key="2">
    <source>
        <dbReference type="Proteomes" id="UP001143362"/>
    </source>
</evidence>
<sequence length="592" mass="66531">MSNSEPIKLRIPRQDLAEFTVFGLTAEQAERWVETLPITNTVLVTQQLRDAIGELNRTNLRPDLRFQILETLRPTADMVLTAMRHYYLNQPVLLPEEPRKASRLARSLLEILATGYTISAIHTIQQRESLAGVNPAKLVCQAIHRAITTASMKLLLSYQLYQPVELNAWTELHQLYMLSERQQLTSQIVGDNLFGDGSIAETYLRGLMLGCCKPNQLRQRDLSGVFKGLRDWVRHTELLNPGQGNGLFLVDLASDYPPIYSSLYSDVPGPNCRLINTDSLVKHLDSVSEDAGDRAIVFDKDNAVSPNVLDHIITAWGVMSKRNFARASAQDKLWVSVGLSNTHYYVSGGIDFDEMIAGATATPAGNNPFDDSNQPHEKDVWDSAFANEDDEAEVIDLSDLEFHLREAKIPADTGERHPVFPARMTNVSPGGYCLEWSAEIPSHVKTGDVISVREVDNSAWSIAVIRWVSQVREDTTLLGVELLSPRAEPCAARIQHKTGEDGELMRALLLPEIKLVGQPYTLVTPRAGFKERQKVTLIRNGEESYIQLFKKVASTAAYNQFEFRYIQHLEEVAMRDRGDIINTQFESFWNNI</sequence>
<gene>
    <name evidence="1" type="ORF">EYC98_02945</name>
</gene>
<evidence type="ECO:0000313" key="1">
    <source>
        <dbReference type="EMBL" id="MCX2979817.1"/>
    </source>
</evidence>